<keyword evidence="12" id="KW-0645">Protease</keyword>
<dbReference type="FunFam" id="3.40.50.300:FF:000220">
    <property type="entry name" value="ATP-dependent protease ATPase subunit HslU"/>
    <property type="match status" value="1"/>
</dbReference>
<dbReference type="InterPro" id="IPR027417">
    <property type="entry name" value="P-loop_NTPase"/>
</dbReference>
<dbReference type="HAMAP" id="MF_00249">
    <property type="entry name" value="HslU"/>
    <property type="match status" value="1"/>
</dbReference>
<dbReference type="InterPro" id="IPR004491">
    <property type="entry name" value="HslU"/>
</dbReference>
<evidence type="ECO:0000256" key="1">
    <source>
        <dbReference type="ARBA" id="ARBA00004496"/>
    </source>
</evidence>
<dbReference type="InterPro" id="IPR019489">
    <property type="entry name" value="Clp_ATPase_C"/>
</dbReference>
<feature type="binding site" evidence="8">
    <location>
        <position position="417"/>
    </location>
    <ligand>
        <name>ATP</name>
        <dbReference type="ChEBI" id="CHEBI:30616"/>
    </ligand>
</feature>
<evidence type="ECO:0000259" key="11">
    <source>
        <dbReference type="SMART" id="SM01086"/>
    </source>
</evidence>
<feature type="domain" description="Clp ATPase C-terminal" evidence="11">
    <location>
        <begin position="359"/>
        <end position="453"/>
    </location>
</feature>
<dbReference type="CDD" id="cd19498">
    <property type="entry name" value="RecA-like_HslU"/>
    <property type="match status" value="1"/>
</dbReference>
<dbReference type="Gene3D" id="3.40.50.300">
    <property type="entry name" value="P-loop containing nucleotide triphosphate hydrolases"/>
    <property type="match status" value="2"/>
</dbReference>
<evidence type="ECO:0000256" key="6">
    <source>
        <dbReference type="ARBA" id="ARBA00023186"/>
    </source>
</evidence>
<accession>A0A919XZF8</accession>
<keyword evidence="3 8" id="KW-0963">Cytoplasm</keyword>
<dbReference type="SUPFAM" id="SSF52540">
    <property type="entry name" value="P-loop containing nucleoside triphosphate hydrolases"/>
    <property type="match status" value="1"/>
</dbReference>
<feature type="domain" description="AAA+ ATPase" evidence="10">
    <location>
        <begin position="51"/>
        <end position="356"/>
    </location>
</feature>
<dbReference type="PANTHER" id="PTHR48102:SF3">
    <property type="entry name" value="ATP-DEPENDENT PROTEASE ATPASE SUBUNIT HSLU"/>
    <property type="match status" value="1"/>
</dbReference>
<evidence type="ECO:0000256" key="2">
    <source>
        <dbReference type="ARBA" id="ARBA00009771"/>
    </source>
</evidence>
<dbReference type="Gene3D" id="1.10.8.60">
    <property type="match status" value="1"/>
</dbReference>
<evidence type="ECO:0000313" key="13">
    <source>
        <dbReference type="Proteomes" id="UP000678895"/>
    </source>
</evidence>
<sequence>MQNANLTPRQIVAELDKYIVGQKQAKKSVAVALRNRYRRSLLSDEVQDEIVPKNILMIGPTGVGKTEIARRLAKLVGAPFVKVEATKFTEVGYVGRDVESMVRDLVEGAIRTVKLERTEKVKDRAEELANERLVQILVPSGNKSKSNRNPFEMLFGNQNDSNAPAEGKEEEDSQVTESRRQIRFKLLSGQLENDIVEIEVEDHAPTMMDMFAGQGNDQMGMNMQEMFGNILPKRTKKRKLSVKEARKVLTQEEAAKLIDQDDLIQEAVERAEQSGIIFIDEIDKVASKGQGSGPDVSREGVQRDILPIVEGSTVMTKYGPVKTDYILFIAAGAFHIAKPSDLIPELQGRFPIRVELSSLSLDDFVSILTEPKNALTKQYTELLRTENIEIEFSSDSIREIASIAATVNANNENIGARRLHTILEKLLEDLSFEAPELTLERMVITPEYVREKLGDIAKDRDLSQYIL</sequence>
<comment type="function">
    <text evidence="8">ATPase subunit of a proteasome-like degradation complex; this subunit has chaperone activity. The binding of ATP and its subsequent hydrolysis by HslU are essential for unfolding of protein substrates subsequently hydrolyzed by HslV. HslU recognizes the N-terminal part of its protein substrates and unfolds these before they are guided to HslV for hydrolysis.</text>
</comment>
<comment type="subunit">
    <text evidence="8">A double ring-shaped homohexamer of HslV is capped on each side by a ring-shaped HslU homohexamer. The assembly of the HslU/HslV complex is dependent on binding of ATP.</text>
</comment>
<dbReference type="InterPro" id="IPR003593">
    <property type="entry name" value="AAA+_ATPase"/>
</dbReference>
<evidence type="ECO:0000256" key="4">
    <source>
        <dbReference type="ARBA" id="ARBA00022741"/>
    </source>
</evidence>
<evidence type="ECO:0000256" key="7">
    <source>
        <dbReference type="ARBA" id="ARBA00065893"/>
    </source>
</evidence>
<evidence type="ECO:0000256" key="8">
    <source>
        <dbReference type="HAMAP-Rule" id="MF_00249"/>
    </source>
</evidence>
<keyword evidence="12" id="KW-0378">Hydrolase</keyword>
<dbReference type="InterPro" id="IPR050052">
    <property type="entry name" value="ATP-dep_Clp_protease_ClpX"/>
</dbReference>
<feature type="region of interest" description="Disordered" evidence="9">
    <location>
        <begin position="144"/>
        <end position="177"/>
    </location>
</feature>
<dbReference type="Pfam" id="PF00004">
    <property type="entry name" value="AAA"/>
    <property type="match status" value="1"/>
</dbReference>
<evidence type="ECO:0000259" key="10">
    <source>
        <dbReference type="SMART" id="SM00382"/>
    </source>
</evidence>
<dbReference type="RefSeq" id="WP_301626203.1">
    <property type="nucleotide sequence ID" value="NZ_BORS01000004.1"/>
</dbReference>
<keyword evidence="13" id="KW-1185">Reference proteome</keyword>
<feature type="binding site" evidence="8">
    <location>
        <position position="20"/>
    </location>
    <ligand>
        <name>ATP</name>
        <dbReference type="ChEBI" id="CHEBI:30616"/>
    </ligand>
</feature>
<keyword evidence="5 8" id="KW-0067">ATP-binding</keyword>
<feature type="binding site" evidence="8">
    <location>
        <begin position="62"/>
        <end position="67"/>
    </location>
    <ligand>
        <name>ATP</name>
        <dbReference type="ChEBI" id="CHEBI:30616"/>
    </ligand>
</feature>
<keyword evidence="4 8" id="KW-0547">Nucleotide-binding</keyword>
<keyword evidence="6 8" id="KW-0143">Chaperone</keyword>
<dbReference type="Pfam" id="PF07724">
    <property type="entry name" value="AAA_2"/>
    <property type="match status" value="1"/>
</dbReference>
<gene>
    <name evidence="8 12" type="primary">hslU</name>
    <name evidence="12" type="ORF">J41TS4_15650</name>
</gene>
<dbReference type="GO" id="GO:0043335">
    <property type="term" value="P:protein unfolding"/>
    <property type="evidence" value="ECO:0007669"/>
    <property type="project" value="UniProtKB-UniRule"/>
</dbReference>
<reference evidence="12" key="1">
    <citation type="submission" date="2021-03" db="EMBL/GenBank/DDBJ databases">
        <title>Antimicrobial resistance genes in bacteria isolated from Japanese honey, and their potential for conferring macrolide and lincosamide resistance in the American foulbrood pathogen Paenibacillus larvae.</title>
        <authorList>
            <person name="Okamoto M."/>
            <person name="Kumagai M."/>
            <person name="Kanamori H."/>
            <person name="Takamatsu D."/>
        </authorList>
    </citation>
    <scope>NUCLEOTIDE SEQUENCE</scope>
    <source>
        <strain evidence="12">J41TS4</strain>
    </source>
</reference>
<dbReference type="GO" id="GO:0016887">
    <property type="term" value="F:ATP hydrolysis activity"/>
    <property type="evidence" value="ECO:0007669"/>
    <property type="project" value="InterPro"/>
</dbReference>
<comment type="subunit">
    <text evidence="7">A double ring-shaped homohexamer of ClpQ is capped on each side by a ring-shaped ClpY homohexamer. The assembly of the ClpQ/ClpY complex is dependent on binding of ATP.</text>
</comment>
<dbReference type="InterPro" id="IPR003959">
    <property type="entry name" value="ATPase_AAA_core"/>
</dbReference>
<dbReference type="PANTHER" id="PTHR48102">
    <property type="entry name" value="ATP-DEPENDENT CLP PROTEASE ATP-BINDING SUBUNIT CLPX-LIKE, MITOCHONDRIAL-RELATED"/>
    <property type="match status" value="1"/>
</dbReference>
<comment type="similarity">
    <text evidence="2 8">Belongs to the ClpX chaperone family. HslU subfamily.</text>
</comment>
<dbReference type="SMART" id="SM00382">
    <property type="entry name" value="AAA"/>
    <property type="match status" value="1"/>
</dbReference>
<protein>
    <recommendedName>
        <fullName evidence="8">ATP-dependent protease ATPase subunit HslU</fullName>
    </recommendedName>
    <alternativeName>
        <fullName evidence="8">Unfoldase HslU</fullName>
    </alternativeName>
</protein>
<evidence type="ECO:0000256" key="9">
    <source>
        <dbReference type="SAM" id="MobiDB-lite"/>
    </source>
</evidence>
<dbReference type="GO" id="GO:0036402">
    <property type="term" value="F:proteasome-activating activity"/>
    <property type="evidence" value="ECO:0007669"/>
    <property type="project" value="UniProtKB-UniRule"/>
</dbReference>
<proteinExistence type="inferred from homology"/>
<dbReference type="FunFam" id="3.40.50.300:FF:000213">
    <property type="entry name" value="ATP-dependent protease ATPase subunit HslU"/>
    <property type="match status" value="1"/>
</dbReference>
<dbReference type="AlphaFoldDB" id="A0A919XZF8"/>
<dbReference type="EMBL" id="BORS01000004">
    <property type="protein sequence ID" value="GIO41807.1"/>
    <property type="molecule type" value="Genomic_DNA"/>
</dbReference>
<dbReference type="Proteomes" id="UP000678895">
    <property type="component" value="Unassembled WGS sequence"/>
</dbReference>
<name>A0A919XZF8_9BACL</name>
<dbReference type="GO" id="GO:0008233">
    <property type="term" value="F:peptidase activity"/>
    <property type="evidence" value="ECO:0007669"/>
    <property type="project" value="UniProtKB-KW"/>
</dbReference>
<feature type="binding site" evidence="8">
    <location>
        <position position="345"/>
    </location>
    <ligand>
        <name>ATP</name>
        <dbReference type="ChEBI" id="CHEBI:30616"/>
    </ligand>
</feature>
<evidence type="ECO:0000256" key="3">
    <source>
        <dbReference type="ARBA" id="ARBA00022490"/>
    </source>
</evidence>
<dbReference type="SMART" id="SM01086">
    <property type="entry name" value="ClpB_D2-small"/>
    <property type="match status" value="1"/>
</dbReference>
<comment type="caution">
    <text evidence="12">The sequence shown here is derived from an EMBL/GenBank/DDBJ whole genome shotgun (WGS) entry which is preliminary data.</text>
</comment>
<dbReference type="GO" id="GO:0005524">
    <property type="term" value="F:ATP binding"/>
    <property type="evidence" value="ECO:0007669"/>
    <property type="project" value="UniProtKB-UniRule"/>
</dbReference>
<comment type="subcellular location">
    <subcellularLocation>
        <location evidence="1 8">Cytoplasm</location>
    </subcellularLocation>
</comment>
<dbReference type="GO" id="GO:0009376">
    <property type="term" value="C:HslUV protease complex"/>
    <property type="evidence" value="ECO:0007669"/>
    <property type="project" value="UniProtKB-UniRule"/>
</dbReference>
<dbReference type="NCBIfam" id="NF003544">
    <property type="entry name" value="PRK05201.1"/>
    <property type="match status" value="1"/>
</dbReference>
<evidence type="ECO:0000313" key="12">
    <source>
        <dbReference type="EMBL" id="GIO41807.1"/>
    </source>
</evidence>
<organism evidence="12 13">
    <name type="scientific">Paenibacillus apis</name>
    <dbReference type="NCBI Taxonomy" id="1792174"/>
    <lineage>
        <taxon>Bacteria</taxon>
        <taxon>Bacillati</taxon>
        <taxon>Bacillota</taxon>
        <taxon>Bacilli</taxon>
        <taxon>Bacillales</taxon>
        <taxon>Paenibacillaceae</taxon>
        <taxon>Paenibacillus</taxon>
    </lineage>
</organism>
<dbReference type="NCBIfam" id="TIGR00390">
    <property type="entry name" value="hslU"/>
    <property type="match status" value="1"/>
</dbReference>
<evidence type="ECO:0000256" key="5">
    <source>
        <dbReference type="ARBA" id="ARBA00022840"/>
    </source>
</evidence>
<feature type="binding site" evidence="8">
    <location>
        <position position="280"/>
    </location>
    <ligand>
        <name>ATP</name>
        <dbReference type="ChEBI" id="CHEBI:30616"/>
    </ligand>
</feature>